<accession>A0AAF0J873</accession>
<evidence type="ECO:0000256" key="3">
    <source>
        <dbReference type="ARBA" id="ARBA00022771"/>
    </source>
</evidence>
<feature type="compositionally biased region" description="Polar residues" evidence="6">
    <location>
        <begin position="273"/>
        <end position="282"/>
    </location>
</feature>
<keyword evidence="2" id="KW-0677">Repeat</keyword>
<evidence type="ECO:0000313" key="9">
    <source>
        <dbReference type="Proteomes" id="UP001219933"/>
    </source>
</evidence>
<evidence type="ECO:0000256" key="5">
    <source>
        <dbReference type="PROSITE-ProRule" id="PRU00042"/>
    </source>
</evidence>
<feature type="region of interest" description="Disordered" evidence="6">
    <location>
        <begin position="259"/>
        <end position="320"/>
    </location>
</feature>
<proteinExistence type="predicted"/>
<dbReference type="GO" id="GO:0005634">
    <property type="term" value="C:nucleus"/>
    <property type="evidence" value="ECO:0007669"/>
    <property type="project" value="TreeGrafter"/>
</dbReference>
<reference evidence="8" key="1">
    <citation type="submission" date="2023-03" db="EMBL/GenBank/DDBJ databases">
        <title>Mating type loci evolution in Malassezia.</title>
        <authorList>
            <person name="Coelho M.A."/>
        </authorList>
    </citation>
    <scope>NUCLEOTIDE SEQUENCE</scope>
    <source>
        <strain evidence="8">CBS 11721</strain>
    </source>
</reference>
<dbReference type="PROSITE" id="PS00028">
    <property type="entry name" value="ZINC_FINGER_C2H2_1"/>
    <property type="match status" value="1"/>
</dbReference>
<dbReference type="InterPro" id="IPR013087">
    <property type="entry name" value="Znf_C2H2_type"/>
</dbReference>
<dbReference type="PANTHER" id="PTHR23057:SF0">
    <property type="entry name" value="JUXTAPOSED WITH ANOTHER ZINC FINGER PROTEIN 1"/>
    <property type="match status" value="1"/>
</dbReference>
<dbReference type="GO" id="GO:0008270">
    <property type="term" value="F:zinc ion binding"/>
    <property type="evidence" value="ECO:0007669"/>
    <property type="project" value="UniProtKB-KW"/>
</dbReference>
<feature type="compositionally biased region" description="Basic and acidic residues" evidence="6">
    <location>
        <begin position="364"/>
        <end position="376"/>
    </location>
</feature>
<evidence type="ECO:0000256" key="4">
    <source>
        <dbReference type="ARBA" id="ARBA00022833"/>
    </source>
</evidence>
<evidence type="ECO:0000313" key="8">
    <source>
        <dbReference type="EMBL" id="WFD36810.1"/>
    </source>
</evidence>
<evidence type="ECO:0000259" key="7">
    <source>
        <dbReference type="PROSITE" id="PS50157"/>
    </source>
</evidence>
<keyword evidence="9" id="KW-1185">Reference proteome</keyword>
<dbReference type="EMBL" id="CP119881">
    <property type="protein sequence ID" value="WFD36810.1"/>
    <property type="molecule type" value="Genomic_DNA"/>
</dbReference>
<dbReference type="Proteomes" id="UP001219933">
    <property type="component" value="Chromosome 5"/>
</dbReference>
<evidence type="ECO:0000256" key="6">
    <source>
        <dbReference type="SAM" id="MobiDB-lite"/>
    </source>
</evidence>
<feature type="compositionally biased region" description="Polar residues" evidence="6">
    <location>
        <begin position="290"/>
        <end position="307"/>
    </location>
</feature>
<evidence type="ECO:0000256" key="2">
    <source>
        <dbReference type="ARBA" id="ARBA00022737"/>
    </source>
</evidence>
<name>A0AAF0J873_9BASI</name>
<dbReference type="SMART" id="SM00355">
    <property type="entry name" value="ZnF_C2H2"/>
    <property type="match status" value="3"/>
</dbReference>
<feature type="domain" description="C2H2-type" evidence="7">
    <location>
        <begin position="322"/>
        <end position="352"/>
    </location>
</feature>
<feature type="region of interest" description="Disordered" evidence="6">
    <location>
        <begin position="112"/>
        <end position="153"/>
    </location>
</feature>
<protein>
    <submittedName>
        <fullName evidence="8">Transcriptional regulator of ribosomal biogenesis proteins</fullName>
    </submittedName>
</protein>
<keyword evidence="1" id="KW-0479">Metal-binding</keyword>
<feature type="region of interest" description="Disordered" evidence="6">
    <location>
        <begin position="350"/>
        <end position="408"/>
    </location>
</feature>
<dbReference type="PROSITE" id="PS50157">
    <property type="entry name" value="ZINC_FINGER_C2H2_2"/>
    <property type="match status" value="1"/>
</dbReference>
<dbReference type="AlphaFoldDB" id="A0AAF0J873"/>
<dbReference type="InterPro" id="IPR036236">
    <property type="entry name" value="Znf_C2H2_sf"/>
</dbReference>
<feature type="compositionally biased region" description="Polar residues" evidence="6">
    <location>
        <begin position="141"/>
        <end position="150"/>
    </location>
</feature>
<sequence length="537" mass="56743">MDVDTAPATRNSLGGSGSYLGLSTSIGGSGSFRESMAISFGKDIADLLEYSKGRFSSSTDSEATVAPSSVRLESTFCRNFTCCGRALDDLHDLLQHYEECHVRFEDDISLCDEEDDPTDESSRADSPSLDKLSADGKRIHNSNASGTNALTIPASEDFDSPSAFDTAVMSSPSVSGRKRNFVQVGSFGTSASQSLHRALVEGGIGRRQLGSIYSAGSPFSTPGTSRAGTPSLDSENDAFFGSGSQASVFSNLSLRTPAEEQQLPSCAPPNLFFPTSNTSQARSIKRERLSTGQNQTQQSPSVNNATTPAVAVETPQAEHRPYKCPAPGCDKAYKQMNGLKYHRLHGHCNQNLRNTNTDLVSGKTPERPGDSREKDPGSSQPDLGAFGINTNSSSDDKSSLQNSLKSAAPAQPEKAYVCQVGNCDKRYKNLNGLRYHYLHSGSHGLLGLQLLHANGGGASAKADGTGRPPVSTDTLSREQIVQAAAAAQALLNQQMQAQSAKNSSSTNNFPQMSSAAFLATAACNGSLVANTGQVVNE</sequence>
<keyword evidence="4" id="KW-0862">Zinc</keyword>
<dbReference type="PANTHER" id="PTHR23057">
    <property type="entry name" value="JUXTAPOSED WITH ANOTHER ZINC FINGER PROTEIN 1"/>
    <property type="match status" value="1"/>
</dbReference>
<feature type="compositionally biased region" description="Polar residues" evidence="6">
    <location>
        <begin position="350"/>
        <end position="359"/>
    </location>
</feature>
<feature type="region of interest" description="Disordered" evidence="6">
    <location>
        <begin position="215"/>
        <end position="239"/>
    </location>
</feature>
<keyword evidence="3 5" id="KW-0863">Zinc-finger</keyword>
<feature type="compositionally biased region" description="Polar residues" evidence="6">
    <location>
        <begin position="217"/>
        <end position="233"/>
    </location>
</feature>
<gene>
    <name evidence="8" type="primary">SFP1</name>
    <name evidence="8" type="ORF">MCUN1_003700</name>
</gene>
<evidence type="ECO:0000256" key="1">
    <source>
        <dbReference type="ARBA" id="ARBA00022723"/>
    </source>
</evidence>
<dbReference type="SUPFAM" id="SSF57667">
    <property type="entry name" value="beta-beta-alpha zinc fingers"/>
    <property type="match status" value="1"/>
</dbReference>
<dbReference type="InterPro" id="IPR051580">
    <property type="entry name" value="ZnF-Chromatin_assoc"/>
</dbReference>
<organism evidence="8 9">
    <name type="scientific">Malassezia cuniculi</name>
    <dbReference type="NCBI Taxonomy" id="948313"/>
    <lineage>
        <taxon>Eukaryota</taxon>
        <taxon>Fungi</taxon>
        <taxon>Dikarya</taxon>
        <taxon>Basidiomycota</taxon>
        <taxon>Ustilaginomycotina</taxon>
        <taxon>Malasseziomycetes</taxon>
        <taxon>Malasseziales</taxon>
        <taxon>Malasseziaceae</taxon>
        <taxon>Malassezia</taxon>
    </lineage>
</organism>
<dbReference type="Gene3D" id="3.30.160.60">
    <property type="entry name" value="Classic Zinc Finger"/>
    <property type="match status" value="1"/>
</dbReference>